<evidence type="ECO:0000313" key="6">
    <source>
        <dbReference type="Proteomes" id="UP000734854"/>
    </source>
</evidence>
<feature type="domain" description="GEX2 N-terminal Ig-like" evidence="4">
    <location>
        <begin position="11"/>
        <end position="115"/>
    </location>
</feature>
<dbReference type="InterPro" id="IPR017868">
    <property type="entry name" value="Filamin/ABP280_repeat-like"/>
</dbReference>
<dbReference type="GO" id="GO:0030036">
    <property type="term" value="P:actin cytoskeleton organization"/>
    <property type="evidence" value="ECO:0007669"/>
    <property type="project" value="InterPro"/>
</dbReference>
<dbReference type="Pfam" id="PF00630">
    <property type="entry name" value="Filamin"/>
    <property type="match status" value="1"/>
</dbReference>
<feature type="domain" description="GEX2 N-terminal Ig-like" evidence="4">
    <location>
        <begin position="123"/>
        <end position="228"/>
    </location>
</feature>
<protein>
    <recommendedName>
        <fullName evidence="4">GEX2 N-terminal Ig-like domain-containing protein</fullName>
    </recommendedName>
</protein>
<evidence type="ECO:0000256" key="2">
    <source>
        <dbReference type="PROSITE-ProRule" id="PRU00087"/>
    </source>
</evidence>
<dbReference type="Gene3D" id="2.60.40.10">
    <property type="entry name" value="Immunoglobulins"/>
    <property type="match status" value="2"/>
</dbReference>
<dbReference type="Proteomes" id="UP000734854">
    <property type="component" value="Unassembled WGS sequence"/>
</dbReference>
<keyword evidence="3" id="KW-1133">Transmembrane helix</keyword>
<organism evidence="5 6">
    <name type="scientific">Zingiber officinale</name>
    <name type="common">Ginger</name>
    <name type="synonym">Amomum zingiber</name>
    <dbReference type="NCBI Taxonomy" id="94328"/>
    <lineage>
        <taxon>Eukaryota</taxon>
        <taxon>Viridiplantae</taxon>
        <taxon>Streptophyta</taxon>
        <taxon>Embryophyta</taxon>
        <taxon>Tracheophyta</taxon>
        <taxon>Spermatophyta</taxon>
        <taxon>Magnoliopsida</taxon>
        <taxon>Liliopsida</taxon>
        <taxon>Zingiberales</taxon>
        <taxon>Zingiberaceae</taxon>
        <taxon>Zingiber</taxon>
    </lineage>
</organism>
<comment type="caution">
    <text evidence="5">The sequence shown here is derived from an EMBL/GenBank/DDBJ whole genome shotgun (WGS) entry which is preliminary data.</text>
</comment>
<keyword evidence="3" id="KW-0472">Membrane</keyword>
<keyword evidence="6" id="KW-1185">Reference proteome</keyword>
<sequence length="1004" mass="113084">MAGQGDKVALPSITFGWMGDKNEFQAGDIAIIKIKFLENSLGDKNSVFSRDLLNFTLSVNGKKGNNSYVSGVIQYLDKDPMSWNISFTTIRAGRFTLVITDDHFGIMDPSLHFTVTAGHIYPPACIIYWMDFINEFVAGSKVHLFLLLKDAFGNSISSRNNEPNGSYFKVFSSYENGSIADQPDISHSGWNELGFFGLEFIPRTSGSLLLHVYGNNQSLSGIPLTFIVKPGSIDIRNTLGKWKYKTNAFQVFSRLEMFIYQRDQFENLVPGFYPFDACVTERTSSLSIPVADLLFEEVAGGIQLLSFIVSIPGQFRLIIFDAKLNESIWNLTYDFSVFIGYCHHSNSFANGSGLMSSIAGRTSSFRVYLQDLYHNPSPVEIGRLRVDILSENRTLNSVPIIIPLQNHEDNNDAWMSNETAKFIHGLPSNIITNLSLQASQFNVTYTPQKCGDYKIWIFCGNIPINDGNPYVMKVSPGLVDTSLSSVAQFQPNVKTHIKNEVLVRLVDSYRNPISSEQTKLRLLLLTENNSSFMRWEFHDNRDGSYTGYYMAKDLGAYNMCILFDNRHLSPCPFEVHAYEREYFSEANNDSIFVWEDESLAFDVLSNDYVVVRNSTTIEFSILDVNGMYYEEVKAVESNPMPDIHACYSSNENFYGNDIITLNAMNDNGVQEARVPAFVAPINDIPSINAPKFIILESKEASNGHHLFEKQRDVFELVIVDSDIFNFSGNKSLFIVMISMEVNEGTLSTTLPVNLISSSELKIQGSNQWQPLQTFVTISNHFVLKGKGLRFRGTISDCNSAIQQLHYQDRGNDAVLTLKVNDLGNYGCYPDCSEMTSMPLCNEVIVSLIKRPVHRLEFLVLRYIIILEIIMMLLLGAMLLFFICKCLNALHRDRRDSFNVTPFSTGENLNRYNIFYLLLFVILQRNGCEGKEEIEGGKNSKRMIEGGKEEILCIADIPPRDLDFAFVKLGVACVKLGVTCGLRRMKGVAGRPGLQPRPATPYIRP</sequence>
<feature type="repeat" description="Filamin" evidence="2">
    <location>
        <begin position="339"/>
        <end position="474"/>
    </location>
</feature>
<dbReference type="InterPro" id="IPR056434">
    <property type="entry name" value="Ig_GEX2_N"/>
</dbReference>
<feature type="repeat" description="Filamin" evidence="2">
    <location>
        <begin position="539"/>
        <end position="577"/>
    </location>
</feature>
<gene>
    <name evidence="5" type="ORF">ZIOFF_026570</name>
</gene>
<dbReference type="GO" id="GO:0051015">
    <property type="term" value="F:actin filament binding"/>
    <property type="evidence" value="ECO:0007669"/>
    <property type="project" value="InterPro"/>
</dbReference>
<dbReference type="PROSITE" id="PS50194">
    <property type="entry name" value="FILAMIN_REPEAT"/>
    <property type="match status" value="2"/>
</dbReference>
<evidence type="ECO:0000259" key="4">
    <source>
        <dbReference type="Pfam" id="PF23616"/>
    </source>
</evidence>
<name>A0A8J5LI21_ZINOF</name>
<keyword evidence="3" id="KW-0812">Transmembrane</keyword>
<dbReference type="PANTHER" id="PTHR38537:SF8">
    <property type="entry name" value="FILAMIN-A"/>
    <property type="match status" value="1"/>
</dbReference>
<dbReference type="InterPro" id="IPR014756">
    <property type="entry name" value="Ig_E-set"/>
</dbReference>
<reference evidence="5 6" key="1">
    <citation type="submission" date="2020-08" db="EMBL/GenBank/DDBJ databases">
        <title>Plant Genome Project.</title>
        <authorList>
            <person name="Zhang R.-G."/>
        </authorList>
    </citation>
    <scope>NUCLEOTIDE SEQUENCE [LARGE SCALE GENOMIC DNA]</scope>
    <source>
        <tissue evidence="5">Rhizome</tissue>
    </source>
</reference>
<evidence type="ECO:0000256" key="3">
    <source>
        <dbReference type="SAM" id="Phobius"/>
    </source>
</evidence>
<accession>A0A8J5LI21</accession>
<dbReference type="InterPro" id="IPR044801">
    <property type="entry name" value="Filamin"/>
</dbReference>
<proteinExistence type="predicted"/>
<dbReference type="PANTHER" id="PTHR38537">
    <property type="entry name" value="JITTERBUG, ISOFORM N"/>
    <property type="match status" value="1"/>
</dbReference>
<dbReference type="GO" id="GO:0048235">
    <property type="term" value="P:pollen sperm cell differentiation"/>
    <property type="evidence" value="ECO:0007669"/>
    <property type="project" value="TreeGrafter"/>
</dbReference>
<dbReference type="SUPFAM" id="SSF81296">
    <property type="entry name" value="E set domains"/>
    <property type="match status" value="2"/>
</dbReference>
<keyword evidence="1" id="KW-0677">Repeat</keyword>
<evidence type="ECO:0000313" key="5">
    <source>
        <dbReference type="EMBL" id="KAG6516122.1"/>
    </source>
</evidence>
<feature type="transmembrane region" description="Helical" evidence="3">
    <location>
        <begin position="859"/>
        <end position="883"/>
    </location>
</feature>
<dbReference type="Pfam" id="PF23616">
    <property type="entry name" value="Ig_GEX2_N"/>
    <property type="match status" value="2"/>
</dbReference>
<dbReference type="AlphaFoldDB" id="A0A8J5LI21"/>
<evidence type="ECO:0000256" key="1">
    <source>
        <dbReference type="ARBA" id="ARBA00022737"/>
    </source>
</evidence>
<dbReference type="InterPro" id="IPR013783">
    <property type="entry name" value="Ig-like_fold"/>
</dbReference>
<dbReference type="EMBL" id="JACMSC010000007">
    <property type="protein sequence ID" value="KAG6516122.1"/>
    <property type="molecule type" value="Genomic_DNA"/>
</dbReference>